<dbReference type="InterPro" id="IPR050602">
    <property type="entry name" value="Malonyl-ACP_OMT"/>
</dbReference>
<dbReference type="SUPFAM" id="SSF53335">
    <property type="entry name" value="S-adenosyl-L-methionine-dependent methyltransferases"/>
    <property type="match status" value="1"/>
</dbReference>
<name>A0A7W8MA96_9BURK</name>
<dbReference type="GO" id="GO:0008757">
    <property type="term" value="F:S-adenosylmethionine-dependent methyltransferase activity"/>
    <property type="evidence" value="ECO:0007669"/>
    <property type="project" value="InterPro"/>
</dbReference>
<feature type="domain" description="Methyltransferase type 11" evidence="3">
    <location>
        <begin position="52"/>
        <end position="169"/>
    </location>
</feature>
<dbReference type="GO" id="GO:0102130">
    <property type="term" value="F:malonyl-CoA methyltransferase activity"/>
    <property type="evidence" value="ECO:0007669"/>
    <property type="project" value="UniProtKB-EC"/>
</dbReference>
<dbReference type="RefSeq" id="WP_183969483.1">
    <property type="nucleotide sequence ID" value="NZ_BAABEW010000024.1"/>
</dbReference>
<evidence type="ECO:0000313" key="5">
    <source>
        <dbReference type="Proteomes" id="UP000532440"/>
    </source>
</evidence>
<keyword evidence="1 4" id="KW-0489">Methyltransferase</keyword>
<dbReference type="InterPro" id="IPR029063">
    <property type="entry name" value="SAM-dependent_MTases_sf"/>
</dbReference>
<dbReference type="Proteomes" id="UP000532440">
    <property type="component" value="Unassembled WGS sequence"/>
</dbReference>
<keyword evidence="2 4" id="KW-0808">Transferase</keyword>
<dbReference type="EMBL" id="JACHGB010000006">
    <property type="protein sequence ID" value="MBB5273160.1"/>
    <property type="molecule type" value="Genomic_DNA"/>
</dbReference>
<reference evidence="4 5" key="1">
    <citation type="submission" date="2020-08" db="EMBL/GenBank/DDBJ databases">
        <title>Genomic Encyclopedia of Type Strains, Phase IV (KMG-IV): sequencing the most valuable type-strain genomes for metagenomic binning, comparative biology and taxonomic classification.</title>
        <authorList>
            <person name="Goeker M."/>
        </authorList>
    </citation>
    <scope>NUCLEOTIDE SEQUENCE [LARGE SCALE GENOMIC DNA]</scope>
    <source>
        <strain evidence="4 5">DSM 29781</strain>
    </source>
</reference>
<dbReference type="GO" id="GO:0032259">
    <property type="term" value="P:methylation"/>
    <property type="evidence" value="ECO:0007669"/>
    <property type="project" value="UniProtKB-KW"/>
</dbReference>
<keyword evidence="5" id="KW-1185">Reference proteome</keyword>
<evidence type="ECO:0000313" key="4">
    <source>
        <dbReference type="EMBL" id="MBB5273160.1"/>
    </source>
</evidence>
<protein>
    <submittedName>
        <fullName evidence="4">Malonyl-CoA O-methyltransferase</fullName>
        <ecNumber evidence="4">2.1.1.197</ecNumber>
    </submittedName>
</protein>
<dbReference type="InterPro" id="IPR013216">
    <property type="entry name" value="Methyltransf_11"/>
</dbReference>
<organism evidence="4 5">
    <name type="scientific">Quisquiliibacterium transsilvanicum</name>
    <dbReference type="NCBI Taxonomy" id="1549638"/>
    <lineage>
        <taxon>Bacteria</taxon>
        <taxon>Pseudomonadati</taxon>
        <taxon>Pseudomonadota</taxon>
        <taxon>Betaproteobacteria</taxon>
        <taxon>Burkholderiales</taxon>
        <taxon>Burkholderiaceae</taxon>
        <taxon>Quisquiliibacterium</taxon>
    </lineage>
</organism>
<gene>
    <name evidence="4" type="ORF">HNQ70_003188</name>
</gene>
<accession>A0A7W8MA96</accession>
<proteinExistence type="predicted"/>
<dbReference type="Gene3D" id="3.40.50.150">
    <property type="entry name" value="Vaccinia Virus protein VP39"/>
    <property type="match status" value="1"/>
</dbReference>
<sequence>MPAPSDLDPRAVRLQFGRRTARLARADFLLREVERRMLERLEVIRLSPAVVLDVGTGLGQGAAALQRRYPAASVFGADLAAPLAAQAARLHGSTARSGLAGRLRRWFGAGVDTEGRAPAFFAADAAALPLAPNSVDLLWSNLAWHWFADPVAVVAQWHRVIRPEGLLMFSAFGVDTLKELRALGAALPAFPDMHDIGDALGVAGFADPVMDSERLTITWTDADALLSELSALGGNALRTRSAGLRPRRDRDRWRAAIESLRGADGRIAVSFELVYGHAWCPPQKRRADGYSPVSFVPRRGPGAAGSR</sequence>
<dbReference type="Pfam" id="PF08241">
    <property type="entry name" value="Methyltransf_11"/>
    <property type="match status" value="1"/>
</dbReference>
<dbReference type="PANTHER" id="PTHR13090:SF1">
    <property type="entry name" value="ARGININE-HYDROXYLASE NDUFAF5, MITOCHONDRIAL"/>
    <property type="match status" value="1"/>
</dbReference>
<dbReference type="AlphaFoldDB" id="A0A7W8MA96"/>
<evidence type="ECO:0000259" key="3">
    <source>
        <dbReference type="Pfam" id="PF08241"/>
    </source>
</evidence>
<evidence type="ECO:0000256" key="1">
    <source>
        <dbReference type="ARBA" id="ARBA00022603"/>
    </source>
</evidence>
<evidence type="ECO:0000256" key="2">
    <source>
        <dbReference type="ARBA" id="ARBA00022679"/>
    </source>
</evidence>
<comment type="caution">
    <text evidence="4">The sequence shown here is derived from an EMBL/GenBank/DDBJ whole genome shotgun (WGS) entry which is preliminary data.</text>
</comment>
<dbReference type="PANTHER" id="PTHR13090">
    <property type="entry name" value="ARGININE-HYDROXYLASE NDUFAF5, MITOCHONDRIAL"/>
    <property type="match status" value="1"/>
</dbReference>
<dbReference type="EC" id="2.1.1.197" evidence="4"/>